<protein>
    <submittedName>
        <fullName evidence="2">Uncharacterized protein</fullName>
    </submittedName>
</protein>
<reference evidence="3" key="1">
    <citation type="journal article" date="2019" name="Int. J. Syst. Evol. Microbiol.">
        <title>The Global Catalogue of Microorganisms (GCM) 10K type strain sequencing project: providing services to taxonomists for standard genome sequencing and annotation.</title>
        <authorList>
            <consortium name="The Broad Institute Genomics Platform"/>
            <consortium name="The Broad Institute Genome Sequencing Center for Infectious Disease"/>
            <person name="Wu L."/>
            <person name="Ma J."/>
        </authorList>
    </citation>
    <scope>NUCLEOTIDE SEQUENCE [LARGE SCALE GENOMIC DNA]</scope>
    <source>
        <strain evidence="3">CGMCC 1.18437</strain>
    </source>
</reference>
<organism evidence="2 3">
    <name type="scientific">Deinococcus metalli</name>
    <dbReference type="NCBI Taxonomy" id="1141878"/>
    <lineage>
        <taxon>Bacteria</taxon>
        <taxon>Thermotogati</taxon>
        <taxon>Deinococcota</taxon>
        <taxon>Deinococci</taxon>
        <taxon>Deinococcales</taxon>
        <taxon>Deinococcaceae</taxon>
        <taxon>Deinococcus</taxon>
    </lineage>
</organism>
<name>A0ABQ3JUL2_9DEIO</name>
<sequence>MGFVHRLPLISASDLLRSGAIRLLQMIRGLVAKTPLARSDVASPWADAPRHDRPAHKRAPQGAVASASMGKKDRNAPRTAYVTLRDMPGTRVMFWVVDECPYCGERHLHLAGNLRDADPADTLVEVAAPCAPERRYELTLPPRPKRKVAKDERRKARRAARADTLTDDWDDEP</sequence>
<proteinExistence type="predicted"/>
<evidence type="ECO:0000256" key="1">
    <source>
        <dbReference type="SAM" id="MobiDB-lite"/>
    </source>
</evidence>
<gene>
    <name evidence="2" type="ORF">GCM10017781_35720</name>
</gene>
<accession>A0ABQ3JUL2</accession>
<keyword evidence="3" id="KW-1185">Reference proteome</keyword>
<dbReference type="EMBL" id="BNAJ01000011">
    <property type="protein sequence ID" value="GHF56262.1"/>
    <property type="molecule type" value="Genomic_DNA"/>
</dbReference>
<dbReference type="Proteomes" id="UP000619376">
    <property type="component" value="Unassembled WGS sequence"/>
</dbReference>
<evidence type="ECO:0000313" key="2">
    <source>
        <dbReference type="EMBL" id="GHF56262.1"/>
    </source>
</evidence>
<feature type="region of interest" description="Disordered" evidence="1">
    <location>
        <begin position="42"/>
        <end position="77"/>
    </location>
</feature>
<comment type="caution">
    <text evidence="2">The sequence shown here is derived from an EMBL/GenBank/DDBJ whole genome shotgun (WGS) entry which is preliminary data.</text>
</comment>
<evidence type="ECO:0000313" key="3">
    <source>
        <dbReference type="Proteomes" id="UP000619376"/>
    </source>
</evidence>
<feature type="region of interest" description="Disordered" evidence="1">
    <location>
        <begin position="134"/>
        <end position="173"/>
    </location>
</feature>